<keyword evidence="2" id="KW-0479">Metal-binding</keyword>
<dbReference type="Pfam" id="PF07687">
    <property type="entry name" value="M20_dimer"/>
    <property type="match status" value="1"/>
</dbReference>
<dbReference type="PANTHER" id="PTHR11014:SF63">
    <property type="entry name" value="METALLOPEPTIDASE, PUTATIVE (AFU_ORTHOLOGUE AFUA_6G09600)-RELATED"/>
    <property type="match status" value="1"/>
</dbReference>
<dbReference type="GO" id="GO:0019877">
    <property type="term" value="P:diaminopimelate biosynthetic process"/>
    <property type="evidence" value="ECO:0007669"/>
    <property type="project" value="UniProtKB-ARBA"/>
</dbReference>
<feature type="binding site" evidence="2">
    <location>
        <position position="142"/>
    </location>
    <ligand>
        <name>Mn(2+)</name>
        <dbReference type="ChEBI" id="CHEBI:29035"/>
        <label>2</label>
    </ligand>
</feature>
<keyword evidence="2" id="KW-0464">Manganese</keyword>
<dbReference type="Gene3D" id="3.30.70.360">
    <property type="match status" value="1"/>
</dbReference>
<proteinExistence type="predicted"/>
<dbReference type="GO" id="GO:0050118">
    <property type="term" value="F:N-acetyldiaminopimelate deacetylase activity"/>
    <property type="evidence" value="ECO:0007669"/>
    <property type="project" value="UniProtKB-ARBA"/>
</dbReference>
<dbReference type="SUPFAM" id="SSF53187">
    <property type="entry name" value="Zn-dependent exopeptidases"/>
    <property type="match status" value="1"/>
</dbReference>
<dbReference type="GO" id="GO:0046872">
    <property type="term" value="F:metal ion binding"/>
    <property type="evidence" value="ECO:0007669"/>
    <property type="project" value="UniProtKB-KW"/>
</dbReference>
<accession>A0A7Y7BAH3</accession>
<organism evidence="4 5">
    <name type="scientific">Streptomyces morookaense</name>
    <name type="common">Streptoverticillium morookaense</name>
    <dbReference type="NCBI Taxonomy" id="1970"/>
    <lineage>
        <taxon>Bacteria</taxon>
        <taxon>Bacillati</taxon>
        <taxon>Actinomycetota</taxon>
        <taxon>Actinomycetes</taxon>
        <taxon>Kitasatosporales</taxon>
        <taxon>Streptomycetaceae</taxon>
        <taxon>Streptomyces</taxon>
    </lineage>
</organism>
<dbReference type="InterPro" id="IPR011650">
    <property type="entry name" value="Peptidase_M20_dimer"/>
</dbReference>
<feature type="binding site" evidence="2">
    <location>
        <position position="106"/>
    </location>
    <ligand>
        <name>Mn(2+)</name>
        <dbReference type="ChEBI" id="CHEBI:29035"/>
        <label>2</label>
    </ligand>
</feature>
<dbReference type="InterPro" id="IPR017439">
    <property type="entry name" value="Amidohydrolase"/>
</dbReference>
<feature type="binding site" evidence="2">
    <location>
        <position position="108"/>
    </location>
    <ligand>
        <name>Mn(2+)</name>
        <dbReference type="ChEBI" id="CHEBI:29035"/>
        <label>2</label>
    </ligand>
</feature>
<feature type="binding site" evidence="2">
    <location>
        <position position="173"/>
    </location>
    <ligand>
        <name>Mn(2+)</name>
        <dbReference type="ChEBI" id="CHEBI:29035"/>
        <label>1</label>
    </ligand>
</feature>
<dbReference type="NCBIfam" id="TIGR01891">
    <property type="entry name" value="amidohydrolases"/>
    <property type="match status" value="1"/>
</dbReference>
<dbReference type="Pfam" id="PF01546">
    <property type="entry name" value="Peptidase_M20"/>
    <property type="match status" value="1"/>
</dbReference>
<dbReference type="CDD" id="cd03886">
    <property type="entry name" value="M20_Acy1"/>
    <property type="match status" value="1"/>
</dbReference>
<evidence type="ECO:0000259" key="3">
    <source>
        <dbReference type="Pfam" id="PF07687"/>
    </source>
</evidence>
<dbReference type="Gene3D" id="3.40.630.10">
    <property type="entry name" value="Zn peptidases"/>
    <property type="match status" value="1"/>
</dbReference>
<keyword evidence="1 4" id="KW-0378">Hydrolase</keyword>
<evidence type="ECO:0000256" key="1">
    <source>
        <dbReference type="ARBA" id="ARBA00022801"/>
    </source>
</evidence>
<evidence type="ECO:0000313" key="4">
    <source>
        <dbReference type="EMBL" id="NVK82027.1"/>
    </source>
</evidence>
<dbReference type="InterPro" id="IPR002933">
    <property type="entry name" value="Peptidase_M20"/>
</dbReference>
<dbReference type="PIRSF" id="PIRSF005962">
    <property type="entry name" value="Pept_M20D_amidohydro"/>
    <property type="match status" value="1"/>
</dbReference>
<name>A0A7Y7BAH3_STRMO</name>
<evidence type="ECO:0000313" key="5">
    <source>
        <dbReference type="Proteomes" id="UP000587462"/>
    </source>
</evidence>
<dbReference type="FunFam" id="3.30.70.360:FF:000001">
    <property type="entry name" value="N-acetyldiaminopimelate deacetylase"/>
    <property type="match status" value="1"/>
</dbReference>
<feature type="binding site" evidence="2">
    <location>
        <position position="375"/>
    </location>
    <ligand>
        <name>Mn(2+)</name>
        <dbReference type="ChEBI" id="CHEBI:29035"/>
        <label>2</label>
    </ligand>
</feature>
<gene>
    <name evidence="4" type="ORF">HG542_30905</name>
</gene>
<comment type="caution">
    <text evidence="4">The sequence shown here is derived from an EMBL/GenBank/DDBJ whole genome shotgun (WGS) entry which is preliminary data.</text>
</comment>
<dbReference type="InterPro" id="IPR036264">
    <property type="entry name" value="Bact_exopeptidase_dim_dom"/>
</dbReference>
<sequence>MRTPGTDVAAAARKLLPEVVAVRRRIHRAPEVGTHLPRTQQTVLDALAGLDLKVTVGRQLSSVVAVLEGHRPGRTVLLRADMDALPQQENTGLDFASELPGVMHACGHDTHTAMLVGAARLLAARRERLPGRVVFMFQPAEETGGGALPMIDEGVLHGHGPDGGPVDAAFALHINARNATGTLHLRSGAQYAAADTVRITVRGRSGHAAGPHKVLDPVPVACEIVQALQTMITRTVPVFDPAVLTITTITAGRAFNVIPETAELTGTYRTLTGTSRRIVREGITRVAHGVAAAHGMTADVDLPEGYPPVHNDPAFTATVRRAVIDTLGPSAVHDLPHPTMGGEDFAYVLQRVPGAMAFLGACPPGSTPGEAPDNHSDKVVYDESALAVGVAVHCAVAETCLRGEA</sequence>
<dbReference type="AlphaFoldDB" id="A0A7Y7BAH3"/>
<comment type="cofactor">
    <cofactor evidence="2">
        <name>Mn(2+)</name>
        <dbReference type="ChEBI" id="CHEBI:29035"/>
    </cofactor>
    <text evidence="2">The Mn(2+) ion enhances activity.</text>
</comment>
<keyword evidence="5" id="KW-1185">Reference proteome</keyword>
<dbReference type="PANTHER" id="PTHR11014">
    <property type="entry name" value="PEPTIDASE M20 FAMILY MEMBER"/>
    <property type="match status" value="1"/>
</dbReference>
<reference evidence="4 5" key="1">
    <citation type="submission" date="2020-04" db="EMBL/GenBank/DDBJ databases">
        <title>Draft Genome Sequence of Streptomyces morookaense DSM 40503, an 8-azaguanine-producing strain.</title>
        <authorList>
            <person name="Qi J."/>
            <person name="Gao J.-M."/>
        </authorList>
    </citation>
    <scope>NUCLEOTIDE SEQUENCE [LARGE SCALE GENOMIC DNA]</scope>
    <source>
        <strain evidence="4 5">DSM 40503</strain>
    </source>
</reference>
<dbReference type="EMBL" id="JABBXF010000104">
    <property type="protein sequence ID" value="NVK82027.1"/>
    <property type="molecule type" value="Genomic_DNA"/>
</dbReference>
<dbReference type="SUPFAM" id="SSF55031">
    <property type="entry name" value="Bacterial exopeptidase dimerisation domain"/>
    <property type="match status" value="1"/>
</dbReference>
<dbReference type="Proteomes" id="UP000587462">
    <property type="component" value="Unassembled WGS sequence"/>
</dbReference>
<feature type="domain" description="Peptidase M20 dimerisation" evidence="3">
    <location>
        <begin position="196"/>
        <end position="285"/>
    </location>
</feature>
<protein>
    <submittedName>
        <fullName evidence="4">Amidohydrolase</fullName>
    </submittedName>
</protein>
<evidence type="ECO:0000256" key="2">
    <source>
        <dbReference type="PIRSR" id="PIRSR005962-1"/>
    </source>
</evidence>